<keyword evidence="3" id="KW-0285">Flavoprotein</keyword>
<dbReference type="GO" id="GO:0071949">
    <property type="term" value="F:FAD binding"/>
    <property type="evidence" value="ECO:0007669"/>
    <property type="project" value="InterPro"/>
</dbReference>
<comment type="subcellular location">
    <subcellularLocation>
        <location evidence="1">Membrane</location>
        <topology evidence="1">Single-pass membrane protein</topology>
    </subcellularLocation>
</comment>
<proteinExistence type="predicted"/>
<evidence type="ECO:0000313" key="9">
    <source>
        <dbReference type="EMBL" id="KAK4237162.1"/>
    </source>
</evidence>
<dbReference type="PANTHER" id="PTHR10801:SF10">
    <property type="entry name" value="FAD BINDING DOMAIN PROTEIN (AFU_ORTHOLOGUE AFUA_6G14300)"/>
    <property type="match status" value="1"/>
</dbReference>
<accession>A0AAN7C8X6</accession>
<dbReference type="EMBL" id="MU860152">
    <property type="protein sequence ID" value="KAK4237162.1"/>
    <property type="molecule type" value="Genomic_DNA"/>
</dbReference>
<dbReference type="SUPFAM" id="SSF56176">
    <property type="entry name" value="FAD-binding/transporter-associated domain-like"/>
    <property type="match status" value="1"/>
</dbReference>
<dbReference type="InterPro" id="IPR016164">
    <property type="entry name" value="FAD-linked_Oxase-like_C"/>
</dbReference>
<keyword evidence="4" id="KW-0812">Transmembrane</keyword>
<feature type="domain" description="FAD-binding PCMH-type" evidence="8">
    <location>
        <begin position="1"/>
        <end position="166"/>
    </location>
</feature>
<evidence type="ECO:0000256" key="2">
    <source>
        <dbReference type="ARBA" id="ARBA00012405"/>
    </source>
</evidence>
<dbReference type="InterPro" id="IPR036318">
    <property type="entry name" value="FAD-bd_PCMH-like_sf"/>
</dbReference>
<dbReference type="EC" id="1.3.1.72" evidence="2"/>
<dbReference type="PROSITE" id="PS51387">
    <property type="entry name" value="FAD_PCMH"/>
    <property type="match status" value="1"/>
</dbReference>
<evidence type="ECO:0000256" key="3">
    <source>
        <dbReference type="ARBA" id="ARBA00022630"/>
    </source>
</evidence>
<evidence type="ECO:0000256" key="5">
    <source>
        <dbReference type="ARBA" id="ARBA00022827"/>
    </source>
</evidence>
<dbReference type="InterPro" id="IPR006094">
    <property type="entry name" value="Oxid_FAD_bind_N"/>
</dbReference>
<keyword evidence="10" id="KW-1185">Reference proteome</keyword>
<dbReference type="GO" id="GO:0050614">
    <property type="term" value="F:Delta24-sterol reductase activity"/>
    <property type="evidence" value="ECO:0007669"/>
    <property type="project" value="UniProtKB-EC"/>
</dbReference>
<reference evidence="9" key="1">
    <citation type="journal article" date="2023" name="Mol. Phylogenet. Evol.">
        <title>Genome-scale phylogeny and comparative genomics of the fungal order Sordariales.</title>
        <authorList>
            <person name="Hensen N."/>
            <person name="Bonometti L."/>
            <person name="Westerberg I."/>
            <person name="Brannstrom I.O."/>
            <person name="Guillou S."/>
            <person name="Cros-Aarteil S."/>
            <person name="Calhoun S."/>
            <person name="Haridas S."/>
            <person name="Kuo A."/>
            <person name="Mondo S."/>
            <person name="Pangilinan J."/>
            <person name="Riley R."/>
            <person name="LaButti K."/>
            <person name="Andreopoulos B."/>
            <person name="Lipzen A."/>
            <person name="Chen C."/>
            <person name="Yan M."/>
            <person name="Daum C."/>
            <person name="Ng V."/>
            <person name="Clum A."/>
            <person name="Steindorff A."/>
            <person name="Ohm R.A."/>
            <person name="Martin F."/>
            <person name="Silar P."/>
            <person name="Natvig D.O."/>
            <person name="Lalanne C."/>
            <person name="Gautier V."/>
            <person name="Ament-Velasquez S.L."/>
            <person name="Kruys A."/>
            <person name="Hutchinson M.I."/>
            <person name="Powell A.J."/>
            <person name="Barry K."/>
            <person name="Miller A.N."/>
            <person name="Grigoriev I.V."/>
            <person name="Debuchy R."/>
            <person name="Gladieux P."/>
            <person name="Hiltunen Thoren M."/>
            <person name="Johannesson H."/>
        </authorList>
    </citation>
    <scope>NUCLEOTIDE SEQUENCE</scope>
    <source>
        <strain evidence="9">CBS 532.94</strain>
    </source>
</reference>
<comment type="caution">
    <text evidence="9">The sequence shown here is derived from an EMBL/GenBank/DDBJ whole genome shotgun (WGS) entry which is preliminary data.</text>
</comment>
<evidence type="ECO:0000256" key="1">
    <source>
        <dbReference type="ARBA" id="ARBA00004167"/>
    </source>
</evidence>
<dbReference type="SUPFAM" id="SSF55103">
    <property type="entry name" value="FAD-linked oxidases, C-terminal domain"/>
    <property type="match status" value="1"/>
</dbReference>
<evidence type="ECO:0000256" key="4">
    <source>
        <dbReference type="ARBA" id="ARBA00022692"/>
    </source>
</evidence>
<reference evidence="9" key="2">
    <citation type="submission" date="2023-05" db="EMBL/GenBank/DDBJ databases">
        <authorList>
            <consortium name="Lawrence Berkeley National Laboratory"/>
            <person name="Steindorff A."/>
            <person name="Hensen N."/>
            <person name="Bonometti L."/>
            <person name="Westerberg I."/>
            <person name="Brannstrom I.O."/>
            <person name="Guillou S."/>
            <person name="Cros-Aarteil S."/>
            <person name="Calhoun S."/>
            <person name="Haridas S."/>
            <person name="Kuo A."/>
            <person name="Mondo S."/>
            <person name="Pangilinan J."/>
            <person name="Riley R."/>
            <person name="Labutti K."/>
            <person name="Andreopoulos B."/>
            <person name="Lipzen A."/>
            <person name="Chen C."/>
            <person name="Yanf M."/>
            <person name="Daum C."/>
            <person name="Ng V."/>
            <person name="Clum A."/>
            <person name="Ohm R."/>
            <person name="Martin F."/>
            <person name="Silar P."/>
            <person name="Natvig D."/>
            <person name="Lalanne C."/>
            <person name="Gautier V."/>
            <person name="Ament-Velasquez S.L."/>
            <person name="Kruys A."/>
            <person name="Hutchinson M.I."/>
            <person name="Powell A.J."/>
            <person name="Barry K."/>
            <person name="Miller A.N."/>
            <person name="Grigoriev I.V."/>
            <person name="Debuchy R."/>
            <person name="Gladieux P."/>
            <person name="Thoren M.H."/>
            <person name="Johannesson H."/>
        </authorList>
    </citation>
    <scope>NUCLEOTIDE SEQUENCE</scope>
    <source>
        <strain evidence="9">CBS 532.94</strain>
    </source>
</reference>
<dbReference type="GO" id="GO:0000246">
    <property type="term" value="F:Delta24(24-1) sterol reductase activity"/>
    <property type="evidence" value="ECO:0007669"/>
    <property type="project" value="TreeGrafter"/>
</dbReference>
<dbReference type="GO" id="GO:0016020">
    <property type="term" value="C:membrane"/>
    <property type="evidence" value="ECO:0007669"/>
    <property type="project" value="UniProtKB-SubCell"/>
</dbReference>
<keyword evidence="5" id="KW-0274">FAD</keyword>
<dbReference type="InterPro" id="IPR040165">
    <property type="entry name" value="Diminuto-like"/>
</dbReference>
<protein>
    <recommendedName>
        <fullName evidence="2">Delta(24)-sterol reductase</fullName>
        <ecNumber evidence="2">1.3.1.72</ecNumber>
    </recommendedName>
</protein>
<evidence type="ECO:0000256" key="7">
    <source>
        <dbReference type="ARBA" id="ARBA00023136"/>
    </source>
</evidence>
<dbReference type="Gene3D" id="3.30.465.10">
    <property type="match status" value="1"/>
</dbReference>
<evidence type="ECO:0000313" key="10">
    <source>
        <dbReference type="Proteomes" id="UP001303760"/>
    </source>
</evidence>
<evidence type="ECO:0000259" key="8">
    <source>
        <dbReference type="PROSITE" id="PS51387"/>
    </source>
</evidence>
<dbReference type="GO" id="GO:0008202">
    <property type="term" value="P:steroid metabolic process"/>
    <property type="evidence" value="ECO:0007669"/>
    <property type="project" value="TreeGrafter"/>
</dbReference>
<dbReference type="PANTHER" id="PTHR10801">
    <property type="entry name" value="24-DEHYDROCHOLESTEROL REDUCTASE"/>
    <property type="match status" value="1"/>
</dbReference>
<evidence type="ECO:0000256" key="6">
    <source>
        <dbReference type="ARBA" id="ARBA00022989"/>
    </source>
</evidence>
<dbReference type="Pfam" id="PF01565">
    <property type="entry name" value="FAD_binding_4"/>
    <property type="match status" value="1"/>
</dbReference>
<gene>
    <name evidence="9" type="ORF">C8A03DRAFT_34895</name>
</gene>
<keyword evidence="7" id="KW-0472">Membrane</keyword>
<keyword evidence="6" id="KW-1133">Transmembrane helix</keyword>
<sequence length="525" mass="58796">MAPSHEAAISHIAATVRAFFVRREPFRVFHGSTNSTRPGHGGRVVDISALNNVLSIDEKSRTAVVEPNVPMDKLVQATLACGLVPPVVMEFPGITVGGGFAGTAGESSSFRYGYFDQTVKSIEMVLATGDVVRASESENPDLFQGARGTAGTLGIAIKLELDLIPAKPFVKLEYHSYNSVADTIAAVKRATEDLANDYVDGVLYSKTLGLVMTGRLTDEIPPSTQPQTFSGAWDPWFYLHAEERAKAHQSQQPSHPPPTDYIPLAEYLFRYDRGGFWVGAQAFRYFPFMPFNRLTRWFLNDFMHTRMLYRALQGRNHTSLSTMVMVQDLSLPYASAEAFVDYAASTLAIWPLWLCPLRATAPPTFHPSYCGPRGDGPPQPMLNIGLWGAAPSSSSVEDFVKQNEDLEKHLAELGGRKVLYSHVYYTEEEFWSLYDRAWYERLRERYAAASLPSLYEKVHVDVEKVMGPASGRGIRAWLSRLAGVWPLPGILGIWWAMRSRDYLIHRQPCWTYWKGVERSLKQKDA</sequence>
<dbReference type="AlphaFoldDB" id="A0AAN7C8X6"/>
<dbReference type="InterPro" id="IPR016169">
    <property type="entry name" value="FAD-bd_PCMH_sub2"/>
</dbReference>
<organism evidence="9 10">
    <name type="scientific">Achaetomium macrosporum</name>
    <dbReference type="NCBI Taxonomy" id="79813"/>
    <lineage>
        <taxon>Eukaryota</taxon>
        <taxon>Fungi</taxon>
        <taxon>Dikarya</taxon>
        <taxon>Ascomycota</taxon>
        <taxon>Pezizomycotina</taxon>
        <taxon>Sordariomycetes</taxon>
        <taxon>Sordariomycetidae</taxon>
        <taxon>Sordariales</taxon>
        <taxon>Chaetomiaceae</taxon>
        <taxon>Achaetomium</taxon>
    </lineage>
</organism>
<dbReference type="Proteomes" id="UP001303760">
    <property type="component" value="Unassembled WGS sequence"/>
</dbReference>
<dbReference type="GO" id="GO:0005737">
    <property type="term" value="C:cytoplasm"/>
    <property type="evidence" value="ECO:0007669"/>
    <property type="project" value="TreeGrafter"/>
</dbReference>
<name>A0AAN7C8X6_9PEZI</name>
<dbReference type="InterPro" id="IPR016166">
    <property type="entry name" value="FAD-bd_PCMH"/>
</dbReference>